<comment type="similarity">
    <text evidence="1">Belongs to the mycobacterial PPE family.</text>
</comment>
<protein>
    <submittedName>
        <fullName evidence="4">PPE domain-containing protein</fullName>
    </submittedName>
</protein>
<dbReference type="Proteomes" id="UP000466307">
    <property type="component" value="Unassembled WGS sequence"/>
</dbReference>
<feature type="region of interest" description="Disordered" evidence="2">
    <location>
        <begin position="236"/>
        <end position="258"/>
    </location>
</feature>
<comment type="caution">
    <text evidence="4">The sequence shown here is derived from an EMBL/GenBank/DDBJ whole genome shotgun (WGS) entry which is preliminary data.</text>
</comment>
<sequence length="333" mass="32792">MTGFTGIIWDARTSARLAADLGAGAGPSPLAESAMAWSVVSAEMGRAAISYGKVLAELGAGWESGAAESVLGQLSALGDWLAEMSANAATAAVLVEQQAAAVTVARLAMPDPAEIALVDGLADLAATAASVVPLVSGAAAHAERAVHDQRVRAARVMEAYEVAAEPVARPWLTPHPAPAGAITAAPPAPGSSSDGSAADTTAAQPVSGLSAAVVVPSVPTIRGAYTPTVPASTVAEPTRVSAPVDSRPPSSPITPPIAPMAPAAAIGATGRDDVRTHPMGAAVTVSAAGVAGDGPATWAEVAVADAPVVEGTHGLDPRYLSETLVLPGDEVTG</sequence>
<evidence type="ECO:0000256" key="2">
    <source>
        <dbReference type="SAM" id="MobiDB-lite"/>
    </source>
</evidence>
<proteinExistence type="inferred from homology"/>
<feature type="domain" description="PPE" evidence="3">
    <location>
        <begin position="16"/>
        <end position="168"/>
    </location>
</feature>
<evidence type="ECO:0000313" key="5">
    <source>
        <dbReference type="Proteomes" id="UP000466307"/>
    </source>
</evidence>
<dbReference type="EMBL" id="JAADZU010000062">
    <property type="protein sequence ID" value="NDK91280.1"/>
    <property type="molecule type" value="Genomic_DNA"/>
</dbReference>
<dbReference type="Pfam" id="PF00823">
    <property type="entry name" value="PPE"/>
    <property type="match status" value="1"/>
</dbReference>
<feature type="region of interest" description="Disordered" evidence="2">
    <location>
        <begin position="170"/>
        <end position="203"/>
    </location>
</feature>
<name>A0A7K3LSR4_9ACTN</name>
<feature type="compositionally biased region" description="Low complexity" evidence="2">
    <location>
        <begin position="178"/>
        <end position="203"/>
    </location>
</feature>
<gene>
    <name evidence="4" type="ORF">GYA93_17070</name>
</gene>
<feature type="compositionally biased region" description="Pro residues" evidence="2">
    <location>
        <begin position="249"/>
        <end position="258"/>
    </location>
</feature>
<dbReference type="Gene3D" id="1.20.1260.20">
    <property type="entry name" value="PPE superfamily"/>
    <property type="match status" value="1"/>
</dbReference>
<evidence type="ECO:0000313" key="4">
    <source>
        <dbReference type="EMBL" id="NDK91280.1"/>
    </source>
</evidence>
<keyword evidence="5" id="KW-1185">Reference proteome</keyword>
<dbReference type="InterPro" id="IPR038332">
    <property type="entry name" value="PPE_sf"/>
</dbReference>
<reference evidence="4 5" key="1">
    <citation type="submission" date="2020-01" db="EMBL/GenBank/DDBJ databases">
        <title>Investigation of new actinobacteria for the biodesulphurisation of diesel fuel.</title>
        <authorList>
            <person name="Athi Narayanan S.M."/>
        </authorList>
    </citation>
    <scope>NUCLEOTIDE SEQUENCE [LARGE SCALE GENOMIC DNA]</scope>
    <source>
        <strain evidence="4 5">213E</strain>
    </source>
</reference>
<dbReference type="AlphaFoldDB" id="A0A7K3LSR4"/>
<dbReference type="InterPro" id="IPR000030">
    <property type="entry name" value="PPE_dom"/>
</dbReference>
<evidence type="ECO:0000259" key="3">
    <source>
        <dbReference type="Pfam" id="PF00823"/>
    </source>
</evidence>
<dbReference type="SUPFAM" id="SSF140459">
    <property type="entry name" value="PE/PPE dimer-like"/>
    <property type="match status" value="1"/>
</dbReference>
<accession>A0A7K3LSR4</accession>
<evidence type="ECO:0000256" key="1">
    <source>
        <dbReference type="ARBA" id="ARBA00010652"/>
    </source>
</evidence>
<organism evidence="4 5">
    <name type="scientific">Gordonia desulfuricans</name>
    <dbReference type="NCBI Taxonomy" id="89051"/>
    <lineage>
        <taxon>Bacteria</taxon>
        <taxon>Bacillati</taxon>
        <taxon>Actinomycetota</taxon>
        <taxon>Actinomycetes</taxon>
        <taxon>Mycobacteriales</taxon>
        <taxon>Gordoniaceae</taxon>
        <taxon>Gordonia</taxon>
    </lineage>
</organism>
<dbReference type="RefSeq" id="WP_059039700.1">
    <property type="nucleotide sequence ID" value="NZ_JAADZU010000062.1"/>
</dbReference>